<accession>A0A0J9E339</accession>
<sequence length="62" mass="6770">MDFGSLSLSPAVATILFCVTCLAGYRYRQVWKAEGPRYQYWIFGGIAAAGLLALGFIPLDLP</sequence>
<dbReference type="AlphaFoldDB" id="A0A0J9E339"/>
<keyword evidence="1" id="KW-0472">Membrane</keyword>
<feature type="transmembrane region" description="Helical" evidence="1">
    <location>
        <begin position="38"/>
        <end position="59"/>
    </location>
</feature>
<evidence type="ECO:0000313" key="2">
    <source>
        <dbReference type="EMBL" id="KMW56214.1"/>
    </source>
</evidence>
<reference evidence="2 3" key="1">
    <citation type="submission" date="2015-06" db="EMBL/GenBank/DDBJ databases">
        <title>Draft genome sequence of an Alphaproteobacteria species associated to the Mediterranean sponge Oscarella lobularis.</title>
        <authorList>
            <person name="Jourda C."/>
            <person name="Santini S."/>
            <person name="Claverie J.-M."/>
        </authorList>
    </citation>
    <scope>NUCLEOTIDE SEQUENCE [LARGE SCALE GENOMIC DNA]</scope>
    <source>
        <strain evidence="2">IGS</strain>
    </source>
</reference>
<proteinExistence type="predicted"/>
<dbReference type="Proteomes" id="UP000037178">
    <property type="component" value="Unassembled WGS sequence"/>
</dbReference>
<keyword evidence="1" id="KW-1133">Transmembrane helix</keyword>
<dbReference type="EMBL" id="LFTY01000002">
    <property type="protein sequence ID" value="KMW56214.1"/>
    <property type="molecule type" value="Genomic_DNA"/>
</dbReference>
<comment type="caution">
    <text evidence="2">The sequence shown here is derived from an EMBL/GenBank/DDBJ whole genome shotgun (WGS) entry which is preliminary data.</text>
</comment>
<dbReference type="OrthoDB" id="7872565at2"/>
<keyword evidence="3" id="KW-1185">Reference proteome</keyword>
<dbReference type="PATRIC" id="fig|1675527.3.peg.1245"/>
<evidence type="ECO:0000256" key="1">
    <source>
        <dbReference type="SAM" id="Phobius"/>
    </source>
</evidence>
<name>A0A0J9E339_9RHOB</name>
<keyword evidence="1" id="KW-0812">Transmembrane</keyword>
<dbReference type="RefSeq" id="WP_049642135.1">
    <property type="nucleotide sequence ID" value="NZ_LFTY01000002.1"/>
</dbReference>
<evidence type="ECO:0000313" key="3">
    <source>
        <dbReference type="Proteomes" id="UP000037178"/>
    </source>
</evidence>
<organism evidence="2 3">
    <name type="scientific">Candidatus Rhodobacter oscarellae</name>
    <dbReference type="NCBI Taxonomy" id="1675527"/>
    <lineage>
        <taxon>Bacteria</taxon>
        <taxon>Pseudomonadati</taxon>
        <taxon>Pseudomonadota</taxon>
        <taxon>Alphaproteobacteria</taxon>
        <taxon>Rhodobacterales</taxon>
        <taxon>Rhodobacter group</taxon>
        <taxon>Rhodobacter</taxon>
    </lineage>
</organism>
<protein>
    <submittedName>
        <fullName evidence="2">Uncharacterized protein</fullName>
    </submittedName>
</protein>
<feature type="transmembrane region" description="Helical" evidence="1">
    <location>
        <begin position="6"/>
        <end position="26"/>
    </location>
</feature>
<gene>
    <name evidence="2" type="ORF">AIOL_001166</name>
</gene>